<dbReference type="GO" id="GO:0032259">
    <property type="term" value="P:methylation"/>
    <property type="evidence" value="ECO:0007669"/>
    <property type="project" value="UniProtKB-KW"/>
</dbReference>
<evidence type="ECO:0000256" key="1">
    <source>
        <dbReference type="ARBA" id="ARBA00007228"/>
    </source>
</evidence>
<dbReference type="EC" id="2.1.1.185" evidence="5"/>
<comment type="caution">
    <text evidence="5">The sequence shown here is derived from an EMBL/GenBank/DDBJ whole genome shotgun (WGS) entry which is preliminary data.</text>
</comment>
<keyword evidence="2 5" id="KW-0489">Methyltransferase</keyword>
<evidence type="ECO:0000259" key="4">
    <source>
        <dbReference type="SMART" id="SM00967"/>
    </source>
</evidence>
<dbReference type="InterPro" id="IPR004441">
    <property type="entry name" value="rRNA_MeTrfase_TrmH"/>
</dbReference>
<protein>
    <submittedName>
        <fullName evidence="5">23S rRNA (Guanosine2251-2'-O)-methyltransferase</fullName>
        <ecNumber evidence="5">2.1.1.185</ecNumber>
    </submittedName>
</protein>
<reference evidence="5" key="1">
    <citation type="submission" date="2023-07" db="EMBL/GenBank/DDBJ databases">
        <title>Genomic Encyclopedia of Type Strains, Phase IV (KMG-IV): sequencing the most valuable type-strain genomes for metagenomic binning, comparative biology and taxonomic classification.</title>
        <authorList>
            <person name="Goeker M."/>
        </authorList>
    </citation>
    <scope>NUCLEOTIDE SEQUENCE [LARGE SCALE GENOMIC DNA]</scope>
    <source>
        <strain evidence="5">DSM 21204</strain>
    </source>
</reference>
<comment type="similarity">
    <text evidence="1">Belongs to the class IV-like SAM-binding methyltransferase superfamily. RNA methyltransferase TrmH family.</text>
</comment>
<sequence>MKSHFSKKPEIKTNETTNHNLILVGRKAVGDAISDSFLRSKIYRIYLTSSQQHLIKLCQDEKIGVEIVTKNWFEKKFRNENHQNCCLIIRGRASLSLEQLITRTQNQKRSLILLLDQIQDPHNFGAILRTAAAANVDGVIVANRNQVKLTTTVLKVSAGAGLLIDVVEVSNLNAALDKLKKAGYWSYASLLGDGTQNYDQVDYADKSVLIVGNEGNGISKLLAQNTDFKIQIPMIKQVESLNVAVATGILIYQMVK</sequence>
<dbReference type="Gene3D" id="3.40.1280.10">
    <property type="match status" value="1"/>
</dbReference>
<dbReference type="EMBL" id="JAUSWO010000001">
    <property type="protein sequence ID" value="MDQ0513704.1"/>
    <property type="molecule type" value="Genomic_DNA"/>
</dbReference>
<dbReference type="InterPro" id="IPR001537">
    <property type="entry name" value="SpoU_MeTrfase"/>
</dbReference>
<keyword evidence="6" id="KW-1185">Reference proteome</keyword>
<dbReference type="Pfam" id="PF08032">
    <property type="entry name" value="SpoU_sub_bind"/>
    <property type="match status" value="1"/>
</dbReference>
<organism evidence="5 6">
    <name type="scientific">Mycoplasmoides fastidiosum</name>
    <dbReference type="NCBI Taxonomy" id="92758"/>
    <lineage>
        <taxon>Bacteria</taxon>
        <taxon>Bacillati</taxon>
        <taxon>Mycoplasmatota</taxon>
        <taxon>Mycoplasmoidales</taxon>
        <taxon>Mycoplasmoidaceae</taxon>
        <taxon>Mycoplasmoides</taxon>
    </lineage>
</organism>
<name>A0ABU0LYE1_9BACT</name>
<accession>A0ABU0LYE1</accession>
<dbReference type="NCBIfam" id="TIGR00186">
    <property type="entry name" value="rRNA_methyl_3"/>
    <property type="match status" value="1"/>
</dbReference>
<proteinExistence type="inferred from homology"/>
<dbReference type="GO" id="GO:0008168">
    <property type="term" value="F:methyltransferase activity"/>
    <property type="evidence" value="ECO:0007669"/>
    <property type="project" value="UniProtKB-KW"/>
</dbReference>
<dbReference type="InterPro" id="IPR029064">
    <property type="entry name" value="Ribosomal_eL30-like_sf"/>
</dbReference>
<dbReference type="PANTHER" id="PTHR46429:SF1">
    <property type="entry name" value="23S RRNA (GUANOSINE-2'-O-)-METHYLTRANSFERASE RLMB"/>
    <property type="match status" value="1"/>
</dbReference>
<gene>
    <name evidence="5" type="ORF">J2Z62_000142</name>
</gene>
<evidence type="ECO:0000256" key="2">
    <source>
        <dbReference type="ARBA" id="ARBA00022603"/>
    </source>
</evidence>
<dbReference type="SUPFAM" id="SSF75217">
    <property type="entry name" value="alpha/beta knot"/>
    <property type="match status" value="1"/>
</dbReference>
<evidence type="ECO:0000313" key="6">
    <source>
        <dbReference type="Proteomes" id="UP001240643"/>
    </source>
</evidence>
<dbReference type="InterPro" id="IPR029026">
    <property type="entry name" value="tRNA_m1G_MTases_N"/>
</dbReference>
<evidence type="ECO:0000313" key="5">
    <source>
        <dbReference type="EMBL" id="MDQ0513704.1"/>
    </source>
</evidence>
<dbReference type="PANTHER" id="PTHR46429">
    <property type="entry name" value="23S RRNA (GUANOSINE-2'-O-)-METHYLTRANSFERASE RLMB"/>
    <property type="match status" value="1"/>
</dbReference>
<dbReference type="InterPro" id="IPR029028">
    <property type="entry name" value="Alpha/beta_knot_MTases"/>
</dbReference>
<keyword evidence="3 5" id="KW-0808">Transferase</keyword>
<dbReference type="InterPro" id="IPR013123">
    <property type="entry name" value="SpoU_subst-bd"/>
</dbReference>
<dbReference type="Pfam" id="PF00588">
    <property type="entry name" value="SpoU_methylase"/>
    <property type="match status" value="1"/>
</dbReference>
<dbReference type="RefSeq" id="WP_256547597.1">
    <property type="nucleotide sequence ID" value="NZ_CP101809.1"/>
</dbReference>
<evidence type="ECO:0000256" key="3">
    <source>
        <dbReference type="ARBA" id="ARBA00022679"/>
    </source>
</evidence>
<dbReference type="SUPFAM" id="SSF55315">
    <property type="entry name" value="L30e-like"/>
    <property type="match status" value="1"/>
</dbReference>
<dbReference type="SMART" id="SM00967">
    <property type="entry name" value="SpoU_sub_bind"/>
    <property type="match status" value="1"/>
</dbReference>
<dbReference type="Proteomes" id="UP001240643">
    <property type="component" value="Unassembled WGS sequence"/>
</dbReference>
<dbReference type="Gene3D" id="3.30.1330.30">
    <property type="match status" value="1"/>
</dbReference>
<feature type="domain" description="RNA 2-O ribose methyltransferase substrate binding" evidence="4">
    <location>
        <begin position="22"/>
        <end position="95"/>
    </location>
</feature>
<dbReference type="CDD" id="cd18103">
    <property type="entry name" value="SpoU-like_RlmB"/>
    <property type="match status" value="1"/>
</dbReference>